<organism evidence="1 2">
    <name type="scientific">Acetivibrio clariflavus (strain DSM 19732 / NBRC 101661 / EBR45)</name>
    <name type="common">Clostridium clariflavum</name>
    <dbReference type="NCBI Taxonomy" id="720554"/>
    <lineage>
        <taxon>Bacteria</taxon>
        <taxon>Bacillati</taxon>
        <taxon>Bacillota</taxon>
        <taxon>Clostridia</taxon>
        <taxon>Eubacteriales</taxon>
        <taxon>Oscillospiraceae</taxon>
        <taxon>Acetivibrio</taxon>
    </lineage>
</organism>
<dbReference type="Proteomes" id="UP000005435">
    <property type="component" value="Chromosome"/>
</dbReference>
<dbReference type="HOGENOM" id="CLU_014074_0_0_9"/>
<reference evidence="1 2" key="2">
    <citation type="journal article" date="2012" name="Stand. Genomic Sci.">
        <title>Complete Genome Sequence of Clostridium clariflavum DSM 19732.</title>
        <authorList>
            <person name="Izquierdo J.A."/>
            <person name="Goodwin L."/>
            <person name="Davenport K.W."/>
            <person name="Teshima H."/>
            <person name="Bruce D."/>
            <person name="Detter C."/>
            <person name="Tapia R."/>
            <person name="Han S."/>
            <person name="Land M."/>
            <person name="Hauser L."/>
            <person name="Jeffries C.D."/>
            <person name="Han J."/>
            <person name="Pitluck S."/>
            <person name="Nolan M."/>
            <person name="Chen A."/>
            <person name="Huntemann M."/>
            <person name="Mavromatis K."/>
            <person name="Mikhailova N."/>
            <person name="Liolios K."/>
            <person name="Woyke T."/>
            <person name="Lynd L.R."/>
        </authorList>
    </citation>
    <scope>NUCLEOTIDE SEQUENCE [LARGE SCALE GENOMIC DNA]</scope>
    <source>
        <strain evidence="2">DSM 19732 / NBRC 101661 / EBR45</strain>
    </source>
</reference>
<dbReference type="KEGG" id="ccl:Clocl_2796"/>
<name>G8M340_ACECE</name>
<dbReference type="STRING" id="720554.Clocl_2796"/>
<sequence precursor="true">MKKFICISILAIFIYSFTFHYGYQRTIYAENQTIEVVLDGIDAKPLAKKIGEFNYEDNSIEMWHFSGKYWKYKNLIIYDKDLDNLLRSSESLEKAINEEIAFEIPIEQNLYNKIQKLKNIKIMCSSNLKNKYFENIPIVDLFYDRPVIELKDAKLHFKARPKLHFYKNETITFQDIIGDILNVHIPIVDPDYGCNLYAIWGRYGTSLGATASYFDKSDPFAWAPPDTFLIAPAQIKNGDGHLHDGFTFKTGDILRKSEDCSVGYGTFRDGGAVGIIFRYPLKFTFYSEDYPIDLSAQFETLPSSVAEGDPVQVCVTVKSDLEIDLENVPFKWEITRSNGTPVYGVKYSGNGTSKEGTVNIPKETQQAVFYADFIMPDSDIKIKFSINADGTSPIEEFLENNSIDSGESVKVVHAIHYEGKFDLDYNVLSRDISFPLINGDEIRAELNLPRGQWVGNATGGLNIDNSLATLYNNFSTSSTSVNTNREVIILKPIINATLKRSDFGDNPLTKKYINLDNPYEPLTKTAKLTFDGSVTRNYRYSYEKPTIDEFGNPIVKTISETASTSASFPSGSDVREIRVFTYNGRETMPPVSSRNFKTTVESSGLKRNLFWVSDPYKFDVIRWMCHIDAANNPYNWTKVDGQYQRTFTQQNTATVTWSVKNSMASLYNYDRENARKMNYGKEYYLNAVFASDRTLQKYDWPIRSGYYFNPLGEYTCTVTTVQFKDTPNSTDEHRELVEKLKNSFHYTSNMLYTSDGKNYQTLDLHNGNDKIFGMDMLDITTNYSKKETKLEYYQDSADADKTHQYFKEILEGYRESNTEDSRTNFKYREYIKQGNIYKVEETTIITFRVAPQKNQKLYTYINMKDGEYLINARIDSFTLNNYAYKGLTVSGLPSIDSITVNVKGTLYDDQNAVIH</sequence>
<proteinExistence type="predicted"/>
<accession>G8M340</accession>
<dbReference type="RefSeq" id="WP_014255899.1">
    <property type="nucleotide sequence ID" value="NC_016627.1"/>
</dbReference>
<keyword evidence="2" id="KW-1185">Reference proteome</keyword>
<gene>
    <name evidence="1" type="ordered locus">Clocl_2796</name>
</gene>
<dbReference type="eggNOG" id="ENOG502Z93F">
    <property type="taxonomic scope" value="Bacteria"/>
</dbReference>
<evidence type="ECO:0000313" key="2">
    <source>
        <dbReference type="Proteomes" id="UP000005435"/>
    </source>
</evidence>
<reference evidence="2" key="1">
    <citation type="submission" date="2011-12" db="EMBL/GenBank/DDBJ databases">
        <title>Complete sequence of Clostridium clariflavum DSM 19732.</title>
        <authorList>
            <consortium name="US DOE Joint Genome Institute"/>
            <person name="Lucas S."/>
            <person name="Han J."/>
            <person name="Lapidus A."/>
            <person name="Cheng J.-F."/>
            <person name="Goodwin L."/>
            <person name="Pitluck S."/>
            <person name="Peters L."/>
            <person name="Teshima H."/>
            <person name="Detter J.C."/>
            <person name="Han C."/>
            <person name="Tapia R."/>
            <person name="Land M."/>
            <person name="Hauser L."/>
            <person name="Kyrpides N."/>
            <person name="Ivanova N."/>
            <person name="Pagani I."/>
            <person name="Kitzmiller T."/>
            <person name="Lynd L."/>
            <person name="Izquierdo J."/>
            <person name="Woyke T."/>
        </authorList>
    </citation>
    <scope>NUCLEOTIDE SEQUENCE [LARGE SCALE GENOMIC DNA]</scope>
    <source>
        <strain evidence="2">DSM 19732 / NBRC 101661 / EBR45</strain>
    </source>
</reference>
<evidence type="ECO:0000313" key="1">
    <source>
        <dbReference type="EMBL" id="AEV69349.1"/>
    </source>
</evidence>
<dbReference type="EMBL" id="CP003065">
    <property type="protein sequence ID" value="AEV69349.1"/>
    <property type="molecule type" value="Genomic_DNA"/>
</dbReference>
<dbReference type="AlphaFoldDB" id="G8M340"/>
<dbReference type="OrthoDB" id="2078765at2"/>
<protein>
    <submittedName>
        <fullName evidence="1">Uncharacterized protein</fullName>
    </submittedName>
</protein>